<evidence type="ECO:0000256" key="1">
    <source>
        <dbReference type="SAM" id="MobiDB-lite"/>
    </source>
</evidence>
<dbReference type="AlphaFoldDB" id="A0A2T0SX94"/>
<accession>A0A2T0SX94</accession>
<dbReference type="RefSeq" id="WP_170156062.1">
    <property type="nucleotide sequence ID" value="NZ_PVTF01000009.1"/>
</dbReference>
<reference evidence="2 3" key="1">
    <citation type="submission" date="2018-03" db="EMBL/GenBank/DDBJ databases">
        <title>Genomic Encyclopedia of Archaeal and Bacterial Type Strains, Phase II (KMG-II): from individual species to whole genera.</title>
        <authorList>
            <person name="Goeker M."/>
        </authorList>
    </citation>
    <scope>NUCLEOTIDE SEQUENCE [LARGE SCALE GENOMIC DNA]</scope>
    <source>
        <strain evidence="2 3">DSM 44720</strain>
    </source>
</reference>
<feature type="compositionally biased region" description="Pro residues" evidence="1">
    <location>
        <begin position="29"/>
        <end position="40"/>
    </location>
</feature>
<evidence type="ECO:0000313" key="3">
    <source>
        <dbReference type="Proteomes" id="UP000239494"/>
    </source>
</evidence>
<comment type="caution">
    <text evidence="2">The sequence shown here is derived from an EMBL/GenBank/DDBJ whole genome shotgun (WGS) entry which is preliminary data.</text>
</comment>
<organism evidence="2 3">
    <name type="scientific">Umezawaea tangerina</name>
    <dbReference type="NCBI Taxonomy" id="84725"/>
    <lineage>
        <taxon>Bacteria</taxon>
        <taxon>Bacillati</taxon>
        <taxon>Actinomycetota</taxon>
        <taxon>Actinomycetes</taxon>
        <taxon>Pseudonocardiales</taxon>
        <taxon>Pseudonocardiaceae</taxon>
        <taxon>Umezawaea</taxon>
    </lineage>
</organism>
<dbReference type="Proteomes" id="UP000239494">
    <property type="component" value="Unassembled WGS sequence"/>
</dbReference>
<sequence>MTSRRGPAFAAAVGDWAAVSSRVVRPATAPAPPADEPGPVVPQSEGTPEEPDGAVCA</sequence>
<name>A0A2T0SX94_9PSEU</name>
<feature type="compositionally biased region" description="Acidic residues" evidence="1">
    <location>
        <begin position="47"/>
        <end position="57"/>
    </location>
</feature>
<proteinExistence type="predicted"/>
<keyword evidence="3" id="KW-1185">Reference proteome</keyword>
<dbReference type="EMBL" id="PVTF01000009">
    <property type="protein sequence ID" value="PRY38010.1"/>
    <property type="molecule type" value="Genomic_DNA"/>
</dbReference>
<feature type="region of interest" description="Disordered" evidence="1">
    <location>
        <begin position="27"/>
        <end position="57"/>
    </location>
</feature>
<gene>
    <name evidence="2" type="ORF">CLV43_109230</name>
</gene>
<protein>
    <submittedName>
        <fullName evidence="2">Uncharacterized protein</fullName>
    </submittedName>
</protein>
<evidence type="ECO:0000313" key="2">
    <source>
        <dbReference type="EMBL" id="PRY38010.1"/>
    </source>
</evidence>